<gene>
    <name evidence="2" type="primary">jg3249</name>
    <name evidence="2" type="ORF">PAEG_LOCUS17635</name>
</gene>
<evidence type="ECO:0000313" key="3">
    <source>
        <dbReference type="Proteomes" id="UP000838756"/>
    </source>
</evidence>
<organism evidence="2 3">
    <name type="scientific">Pararge aegeria aegeria</name>
    <dbReference type="NCBI Taxonomy" id="348720"/>
    <lineage>
        <taxon>Eukaryota</taxon>
        <taxon>Metazoa</taxon>
        <taxon>Ecdysozoa</taxon>
        <taxon>Arthropoda</taxon>
        <taxon>Hexapoda</taxon>
        <taxon>Insecta</taxon>
        <taxon>Pterygota</taxon>
        <taxon>Neoptera</taxon>
        <taxon>Endopterygota</taxon>
        <taxon>Lepidoptera</taxon>
        <taxon>Glossata</taxon>
        <taxon>Ditrysia</taxon>
        <taxon>Papilionoidea</taxon>
        <taxon>Nymphalidae</taxon>
        <taxon>Satyrinae</taxon>
        <taxon>Satyrini</taxon>
        <taxon>Parargina</taxon>
        <taxon>Pararge</taxon>
    </lineage>
</organism>
<evidence type="ECO:0000256" key="1">
    <source>
        <dbReference type="SAM" id="Phobius"/>
    </source>
</evidence>
<comment type="caution">
    <text evidence="2">The sequence shown here is derived from an EMBL/GenBank/DDBJ whole genome shotgun (WGS) entry which is preliminary data.</text>
</comment>
<sequence>MRERIINVGKVTSVLAGFGSIDVKPYGKKTALIATSSQNTADKILKQFKNDREYLIVPYNAIRHSPASQMAAWGGAFLTGGLLLYLLHKRVNK</sequence>
<keyword evidence="3" id="KW-1185">Reference proteome</keyword>
<reference evidence="2" key="1">
    <citation type="submission" date="2022-03" db="EMBL/GenBank/DDBJ databases">
        <authorList>
            <person name="Lindestad O."/>
        </authorList>
    </citation>
    <scope>NUCLEOTIDE SEQUENCE</scope>
</reference>
<keyword evidence="1" id="KW-0472">Membrane</keyword>
<dbReference type="AlphaFoldDB" id="A0A8S4RUU5"/>
<name>A0A8S4RUU5_9NEOP</name>
<evidence type="ECO:0000313" key="2">
    <source>
        <dbReference type="EMBL" id="CAH2241183.1"/>
    </source>
</evidence>
<dbReference type="EMBL" id="CAKXAJ010025574">
    <property type="protein sequence ID" value="CAH2241183.1"/>
    <property type="molecule type" value="Genomic_DNA"/>
</dbReference>
<dbReference type="Proteomes" id="UP000838756">
    <property type="component" value="Unassembled WGS sequence"/>
</dbReference>
<feature type="transmembrane region" description="Helical" evidence="1">
    <location>
        <begin position="70"/>
        <end position="87"/>
    </location>
</feature>
<proteinExistence type="predicted"/>
<dbReference type="OrthoDB" id="7398589at2759"/>
<protein>
    <submittedName>
        <fullName evidence="2">Jg3249 protein</fullName>
    </submittedName>
</protein>
<keyword evidence="1" id="KW-0812">Transmembrane</keyword>
<accession>A0A8S4RUU5</accession>
<keyword evidence="1" id="KW-1133">Transmembrane helix</keyword>